<feature type="signal peptide" evidence="8">
    <location>
        <begin position="1"/>
        <end position="23"/>
    </location>
</feature>
<dbReference type="InterPro" id="IPR000884">
    <property type="entry name" value="TSP1_rpt"/>
</dbReference>
<dbReference type="PROSITE" id="PS50092">
    <property type="entry name" value="TSP1"/>
    <property type="match status" value="3"/>
</dbReference>
<keyword evidence="8" id="KW-0732">Signal</keyword>
<evidence type="ECO:0000256" key="1">
    <source>
        <dbReference type="ARBA" id="ARBA00004167"/>
    </source>
</evidence>
<keyword evidence="5" id="KW-0472">Membrane</keyword>
<protein>
    <recommendedName>
        <fullName evidence="9">TB domain-containing protein</fullName>
    </recommendedName>
</protein>
<dbReference type="FunFam" id="2.20.100.10:FF:000007">
    <property type="entry name" value="Thrombospondin 1"/>
    <property type="match status" value="2"/>
</dbReference>
<dbReference type="PRINTS" id="PR01705">
    <property type="entry name" value="TSP1REPEAT"/>
</dbReference>
<evidence type="ECO:0000256" key="7">
    <source>
        <dbReference type="SAM" id="MobiDB-lite"/>
    </source>
</evidence>
<dbReference type="PROSITE" id="PS51364">
    <property type="entry name" value="TB"/>
    <property type="match status" value="1"/>
</dbReference>
<keyword evidence="3" id="KW-0677">Repeat</keyword>
<keyword evidence="6" id="KW-1015">Disulfide bond</keyword>
<feature type="domain" description="TB" evidence="9">
    <location>
        <begin position="24"/>
        <end position="74"/>
    </location>
</feature>
<dbReference type="SUPFAM" id="SSF82895">
    <property type="entry name" value="TSP-1 type 1 repeat"/>
    <property type="match status" value="3"/>
</dbReference>
<reference evidence="10 11" key="1">
    <citation type="journal article" date="2007" name="Science">
        <title>Sea anemone genome reveals ancestral eumetazoan gene repertoire and genomic organization.</title>
        <authorList>
            <person name="Putnam N.H."/>
            <person name="Srivastava M."/>
            <person name="Hellsten U."/>
            <person name="Dirks B."/>
            <person name="Chapman J."/>
            <person name="Salamov A."/>
            <person name="Terry A."/>
            <person name="Shapiro H."/>
            <person name="Lindquist E."/>
            <person name="Kapitonov V.V."/>
            <person name="Jurka J."/>
            <person name="Genikhovich G."/>
            <person name="Grigoriev I.V."/>
            <person name="Lucas S.M."/>
            <person name="Steele R.E."/>
            <person name="Finnerty J.R."/>
            <person name="Technau U."/>
            <person name="Martindale M.Q."/>
            <person name="Rokhsar D.S."/>
        </authorList>
    </citation>
    <scope>NUCLEOTIDE SEQUENCE [LARGE SCALE GENOMIC DNA]</scope>
    <source>
        <strain evidence="11">CH2 X CH6</strain>
    </source>
</reference>
<proteinExistence type="predicted"/>
<dbReference type="Gene3D" id="2.20.100.10">
    <property type="entry name" value="Thrombospondin type-1 (TSP1) repeat"/>
    <property type="match status" value="3"/>
</dbReference>
<feature type="chain" id="PRO_5002713965" description="TB domain-containing protein" evidence="8">
    <location>
        <begin position="24"/>
        <end position="321"/>
    </location>
</feature>
<dbReference type="GO" id="GO:0016020">
    <property type="term" value="C:membrane"/>
    <property type="evidence" value="ECO:0007669"/>
    <property type="project" value="UniProtKB-SubCell"/>
</dbReference>
<evidence type="ECO:0000259" key="9">
    <source>
        <dbReference type="PROSITE" id="PS51364"/>
    </source>
</evidence>
<name>A7RYV5_NEMVE</name>
<evidence type="ECO:0000313" key="10">
    <source>
        <dbReference type="EMBL" id="EDO43424.1"/>
    </source>
</evidence>
<gene>
    <name evidence="10" type="ORF">NEMVEDRAFT_v1g241642</name>
</gene>
<feature type="compositionally biased region" description="Low complexity" evidence="7">
    <location>
        <begin position="263"/>
        <end position="272"/>
    </location>
</feature>
<evidence type="ECO:0000256" key="6">
    <source>
        <dbReference type="ARBA" id="ARBA00023157"/>
    </source>
</evidence>
<sequence>MKAQVLLLMFAVLIASQIQDSSGGFCYEKYKNNSCRSLLKSGGKRVTFDECCRNGGAGGWADKKKMRKTACRPCTSVVIVTSQWGSWGAWTPCTRTCGRSIQIRRRTCFSKGVPNCRGSDEERKRCDLQPCPIDGGWTEWTEWSACSKTCGAGHRLRRRSCSNPKPQYGGSECKGSLEKWGKCQLQEHCPVDGDWGEWSSWSSCSVTCDLGTKTRTRKCDNPLPKYGGKPCDPVQGKGIQYCREERCGKTSVGCDDDDSCASGSGSGFVSSGSGSGSGSRGGSGSGEGSGASDEGSGGEGSGDGLWIRSGKPKIPDDEDFD</sequence>
<dbReference type="Pfam" id="PF00090">
    <property type="entry name" value="TSP_1"/>
    <property type="match status" value="3"/>
</dbReference>
<keyword evidence="11" id="KW-1185">Reference proteome</keyword>
<evidence type="ECO:0000256" key="4">
    <source>
        <dbReference type="ARBA" id="ARBA00022989"/>
    </source>
</evidence>
<dbReference type="eggNOG" id="KOG4475">
    <property type="taxonomic scope" value="Eukaryota"/>
</dbReference>
<dbReference type="KEGG" id="nve:5515326"/>
<feature type="region of interest" description="Disordered" evidence="7">
    <location>
        <begin position="263"/>
        <end position="321"/>
    </location>
</feature>
<dbReference type="SMART" id="SM00209">
    <property type="entry name" value="TSP1"/>
    <property type="match status" value="3"/>
</dbReference>
<dbReference type="EMBL" id="DS469554">
    <property type="protein sequence ID" value="EDO43424.1"/>
    <property type="molecule type" value="Genomic_DNA"/>
</dbReference>
<keyword evidence="2" id="KW-0812">Transmembrane</keyword>
<dbReference type="PhylomeDB" id="A7RYV5"/>
<evidence type="ECO:0000256" key="3">
    <source>
        <dbReference type="ARBA" id="ARBA00022737"/>
    </source>
</evidence>
<dbReference type="OMA" id="CIAKQAN"/>
<dbReference type="InterPro" id="IPR052065">
    <property type="entry name" value="Compl_asym_regulator"/>
</dbReference>
<dbReference type="InParanoid" id="A7RYV5"/>
<dbReference type="PANTHER" id="PTHR22906">
    <property type="entry name" value="PROPERDIN"/>
    <property type="match status" value="1"/>
</dbReference>
<dbReference type="OrthoDB" id="5984412at2759"/>
<dbReference type="PANTHER" id="PTHR22906:SF47">
    <property type="entry name" value="APPLE DOMAIN-CONTAINING PROTEIN"/>
    <property type="match status" value="1"/>
</dbReference>
<comment type="subcellular location">
    <subcellularLocation>
        <location evidence="1">Membrane</location>
        <topology evidence="1">Single-pass membrane protein</topology>
    </subcellularLocation>
</comment>
<organism evidence="10 11">
    <name type="scientific">Nematostella vectensis</name>
    <name type="common">Starlet sea anemone</name>
    <dbReference type="NCBI Taxonomy" id="45351"/>
    <lineage>
        <taxon>Eukaryota</taxon>
        <taxon>Metazoa</taxon>
        <taxon>Cnidaria</taxon>
        <taxon>Anthozoa</taxon>
        <taxon>Hexacorallia</taxon>
        <taxon>Actiniaria</taxon>
        <taxon>Edwardsiidae</taxon>
        <taxon>Nematostella</taxon>
    </lineage>
</organism>
<evidence type="ECO:0000256" key="2">
    <source>
        <dbReference type="ARBA" id="ARBA00022692"/>
    </source>
</evidence>
<dbReference type="AlphaFoldDB" id="A7RYV5"/>
<dbReference type="InterPro" id="IPR036383">
    <property type="entry name" value="TSP1_rpt_sf"/>
</dbReference>
<accession>A7RYV5</accession>
<keyword evidence="4" id="KW-1133">Transmembrane helix</keyword>
<evidence type="ECO:0000256" key="8">
    <source>
        <dbReference type="SAM" id="SignalP"/>
    </source>
</evidence>
<evidence type="ECO:0000313" key="11">
    <source>
        <dbReference type="Proteomes" id="UP000001593"/>
    </source>
</evidence>
<feature type="compositionally biased region" description="Gly residues" evidence="7">
    <location>
        <begin position="273"/>
        <end position="303"/>
    </location>
</feature>
<dbReference type="InterPro" id="IPR017878">
    <property type="entry name" value="TB_dom"/>
</dbReference>
<evidence type="ECO:0000256" key="5">
    <source>
        <dbReference type="ARBA" id="ARBA00023136"/>
    </source>
</evidence>
<dbReference type="HOGENOM" id="CLU_866850_0_0_1"/>
<dbReference type="Proteomes" id="UP000001593">
    <property type="component" value="Unassembled WGS sequence"/>
</dbReference>